<dbReference type="Gene3D" id="3.30.420.10">
    <property type="entry name" value="Ribonuclease H-like superfamily/Ribonuclease H"/>
    <property type="match status" value="1"/>
</dbReference>
<protein>
    <recommendedName>
        <fullName evidence="4">RNase H type-1 domain-containing protein</fullName>
    </recommendedName>
</protein>
<organism evidence="2 3">
    <name type="scientific">Theobroma cacao</name>
    <name type="common">Cacao</name>
    <name type="synonym">Cocoa</name>
    <dbReference type="NCBI Taxonomy" id="3641"/>
    <lineage>
        <taxon>Eukaryota</taxon>
        <taxon>Viridiplantae</taxon>
        <taxon>Streptophyta</taxon>
        <taxon>Embryophyta</taxon>
        <taxon>Tracheophyta</taxon>
        <taxon>Spermatophyta</taxon>
        <taxon>Magnoliopsida</taxon>
        <taxon>eudicotyledons</taxon>
        <taxon>Gunneridae</taxon>
        <taxon>Pentapetalae</taxon>
        <taxon>rosids</taxon>
        <taxon>malvids</taxon>
        <taxon>Malvales</taxon>
        <taxon>Malvaceae</taxon>
        <taxon>Byttnerioideae</taxon>
        <taxon>Theobroma</taxon>
    </lineage>
</organism>
<dbReference type="CDD" id="cd06222">
    <property type="entry name" value="RNase_H_like"/>
    <property type="match status" value="1"/>
</dbReference>
<dbReference type="Proteomes" id="UP000026915">
    <property type="component" value="Chromosome 4"/>
</dbReference>
<dbReference type="PANTHER" id="PTHR33033">
    <property type="entry name" value="POLYNUCLEOTIDYL TRANSFERASE, RIBONUCLEASE H-LIKE SUPERFAMILY PROTEIN-RELATED"/>
    <property type="match status" value="1"/>
</dbReference>
<dbReference type="InterPro" id="IPR012337">
    <property type="entry name" value="RNaseH-like_sf"/>
</dbReference>
<keyword evidence="1" id="KW-0812">Transmembrane</keyword>
<keyword evidence="1" id="KW-1133">Transmembrane helix</keyword>
<dbReference type="OMA" id="ENFWWIC"/>
<dbReference type="GO" id="GO:0003676">
    <property type="term" value="F:nucleic acid binding"/>
    <property type="evidence" value="ECO:0007669"/>
    <property type="project" value="InterPro"/>
</dbReference>
<dbReference type="AlphaFoldDB" id="A0A061EGB2"/>
<proteinExistence type="predicted"/>
<name>A0A061EGB2_THECC</name>
<dbReference type="SUPFAM" id="SSF53098">
    <property type="entry name" value="Ribonuclease H-like"/>
    <property type="match status" value="1"/>
</dbReference>
<evidence type="ECO:0008006" key="4">
    <source>
        <dbReference type="Google" id="ProtNLM"/>
    </source>
</evidence>
<evidence type="ECO:0000313" key="2">
    <source>
        <dbReference type="EMBL" id="EOY03926.1"/>
    </source>
</evidence>
<dbReference type="InParanoid" id="A0A061EGB2"/>
<accession>A0A061EGB2</accession>
<gene>
    <name evidence="2" type="ORF">TCM_019139</name>
</gene>
<sequence>MEWNDLIQVGERRIWRLAFFAISWTIWLMRNKMMFQGKSWDGNQCLDLARTRVAWWAEAKWPEESGKFEDIVRKPNMVFLQKRHQKTTRTANWIAPRTGVLKFNVDGAARGSLCLAEIGGVLRDSDSAIKVMFSKAVGVTDANTAEVVVIKEALKIFVSSKWKDGHLLEIENDSSNTETWIKDPDKSLWRMRKIMLGIEGPKRQVGLWRF</sequence>
<feature type="transmembrane region" description="Helical" evidence="1">
    <location>
        <begin position="13"/>
        <end position="29"/>
    </location>
</feature>
<dbReference type="InterPro" id="IPR044730">
    <property type="entry name" value="RNase_H-like_dom_plant"/>
</dbReference>
<reference evidence="2 3" key="1">
    <citation type="journal article" date="2013" name="Genome Biol.">
        <title>The genome sequence of the most widely cultivated cacao type and its use to identify candidate genes regulating pod color.</title>
        <authorList>
            <person name="Motamayor J.C."/>
            <person name="Mockaitis K."/>
            <person name="Schmutz J."/>
            <person name="Haiminen N."/>
            <person name="Iii D.L."/>
            <person name="Cornejo O."/>
            <person name="Findley S.D."/>
            <person name="Zheng P."/>
            <person name="Utro F."/>
            <person name="Royaert S."/>
            <person name="Saski C."/>
            <person name="Jenkins J."/>
            <person name="Podicheti R."/>
            <person name="Zhao M."/>
            <person name="Scheffler B.E."/>
            <person name="Stack J.C."/>
            <person name="Feltus F.A."/>
            <person name="Mustiga G.M."/>
            <person name="Amores F."/>
            <person name="Phillips W."/>
            <person name="Marelli J.P."/>
            <person name="May G.D."/>
            <person name="Shapiro H."/>
            <person name="Ma J."/>
            <person name="Bustamante C.D."/>
            <person name="Schnell R.J."/>
            <person name="Main D."/>
            <person name="Gilbert D."/>
            <person name="Parida L."/>
            <person name="Kuhn D.N."/>
        </authorList>
    </citation>
    <scope>NUCLEOTIDE SEQUENCE [LARGE SCALE GENOMIC DNA]</scope>
    <source>
        <strain evidence="3">cv. Matina 1-6</strain>
    </source>
</reference>
<keyword evidence="3" id="KW-1185">Reference proteome</keyword>
<dbReference type="HOGENOM" id="CLU_000680_21_0_1"/>
<keyword evidence="1" id="KW-0472">Membrane</keyword>
<dbReference type="InterPro" id="IPR036397">
    <property type="entry name" value="RNaseH_sf"/>
</dbReference>
<evidence type="ECO:0000313" key="3">
    <source>
        <dbReference type="Proteomes" id="UP000026915"/>
    </source>
</evidence>
<dbReference type="EMBL" id="CM001882">
    <property type="protein sequence ID" value="EOY03926.1"/>
    <property type="molecule type" value="Genomic_DNA"/>
</dbReference>
<dbReference type="Gramene" id="EOY03926">
    <property type="protein sequence ID" value="EOY03926"/>
    <property type="gene ID" value="TCM_019139"/>
</dbReference>
<dbReference type="PANTHER" id="PTHR33033:SF83">
    <property type="entry name" value="REVERSE TRANSCRIPTASE-LIKE PROTEIN"/>
    <property type="match status" value="1"/>
</dbReference>
<evidence type="ECO:0000256" key="1">
    <source>
        <dbReference type="SAM" id="Phobius"/>
    </source>
</evidence>